<dbReference type="Proteomes" id="UP000694925">
    <property type="component" value="Unplaced"/>
</dbReference>
<reference evidence="8" key="1">
    <citation type="submission" date="2025-08" db="UniProtKB">
        <authorList>
            <consortium name="RefSeq"/>
        </authorList>
    </citation>
    <scope>IDENTIFICATION</scope>
    <source>
        <tissue evidence="8">Whole body</tissue>
    </source>
</reference>
<dbReference type="PANTHER" id="PTHR46983">
    <property type="entry name" value="CYSTEINE AND HISTIDINE-RICH DOMAIN-CONTAINING PROTEIN 1"/>
    <property type="match status" value="1"/>
</dbReference>
<keyword evidence="3" id="KW-0862">Zinc</keyword>
<dbReference type="GeneID" id="108623716"/>
<dbReference type="InterPro" id="IPR007052">
    <property type="entry name" value="CS_dom"/>
</dbReference>
<evidence type="ECO:0000256" key="3">
    <source>
        <dbReference type="ARBA" id="ARBA00022833"/>
    </source>
</evidence>
<dbReference type="CDD" id="cd06488">
    <property type="entry name" value="p23_melusin_like"/>
    <property type="match status" value="1"/>
</dbReference>
<dbReference type="PROSITE" id="PS51203">
    <property type="entry name" value="CS"/>
    <property type="match status" value="1"/>
</dbReference>
<dbReference type="PROSITE" id="PS51401">
    <property type="entry name" value="CHORD"/>
    <property type="match status" value="2"/>
</dbReference>
<dbReference type="Gene3D" id="4.10.1130.20">
    <property type="match status" value="2"/>
</dbReference>
<gene>
    <name evidence="8" type="primary">LOC108623716</name>
</gene>
<dbReference type="CTD" id="42874"/>
<keyword evidence="7" id="KW-1185">Reference proteome</keyword>
<dbReference type="InterPro" id="IPR008978">
    <property type="entry name" value="HSP20-like_chaperone"/>
</dbReference>
<evidence type="ECO:0000259" key="5">
    <source>
        <dbReference type="PROSITE" id="PS51203"/>
    </source>
</evidence>
<sequence length="509" mass="57319">MRSISSSTTKVVTWNIAAPKDSHDLPVRHAHEDQGPGVQENQLHDGERDLAALIPRSVALCEQDRLDSDMRGRNGVQHDEVRDICINGVKGVERATKPGKNQQLSQRFSSHSDAPERARSFFETIARASHSCKRISYDHRPRVLAQRVHTSRLVEIKFEITVFLITVFKMSRETMLLHCYNRGCGKKFDPNDNKEGDCVHHPGHPVFHDAYKGWSCCNKKCTDFTEFLNIKGCTKSFHSNVKPPEPEKPAVDKSKANEVIKVIAKPLMDGPILQRPPFETSQVTLTPNVSPTLLEQIKGLTSLVTNSVSDSKVQIGQSCKNNSCKATYRGPASDDEVCNHHPGTPIFHEGLKFWSCCQKRTTDFSTFLEQPGCTQGKHTWISTNTGKKVKCRMDWHQTGAFVVVSVYAKKYQPDKSTVKLNPIRLTIDLFFIEENSRYNLDLELRGVVDVAQSSVSMLPTKVEIKLKKAEVGSWAKLDFPRENEGYEEENSQNDEENNTQVDAVDLSDL</sequence>
<dbReference type="AlphaFoldDB" id="A0AAJ7S0C9"/>
<evidence type="ECO:0000313" key="7">
    <source>
        <dbReference type="Proteomes" id="UP000694925"/>
    </source>
</evidence>
<feature type="region of interest" description="Disordered" evidence="4">
    <location>
        <begin position="480"/>
        <end position="509"/>
    </location>
</feature>
<dbReference type="Pfam" id="PF04969">
    <property type="entry name" value="CS"/>
    <property type="match status" value="1"/>
</dbReference>
<accession>A0AAJ7S0C9</accession>
<dbReference type="Gene3D" id="2.60.40.790">
    <property type="match status" value="1"/>
</dbReference>
<dbReference type="KEGG" id="ccal:108623716"/>
<feature type="domain" description="CHORD" evidence="6">
    <location>
        <begin position="179"/>
        <end position="238"/>
    </location>
</feature>
<dbReference type="SUPFAM" id="SSF49764">
    <property type="entry name" value="HSP20-like chaperones"/>
    <property type="match status" value="1"/>
</dbReference>
<proteinExistence type="predicted"/>
<evidence type="ECO:0000256" key="1">
    <source>
        <dbReference type="ARBA" id="ARBA00022723"/>
    </source>
</evidence>
<keyword evidence="1" id="KW-0479">Metal-binding</keyword>
<dbReference type="RefSeq" id="XP_026668312.1">
    <property type="nucleotide sequence ID" value="XM_026812511.1"/>
</dbReference>
<feature type="compositionally biased region" description="Acidic residues" evidence="4">
    <location>
        <begin position="485"/>
        <end position="497"/>
    </location>
</feature>
<organism evidence="7 8">
    <name type="scientific">Ceratina calcarata</name>
    <dbReference type="NCBI Taxonomy" id="156304"/>
    <lineage>
        <taxon>Eukaryota</taxon>
        <taxon>Metazoa</taxon>
        <taxon>Ecdysozoa</taxon>
        <taxon>Arthropoda</taxon>
        <taxon>Hexapoda</taxon>
        <taxon>Insecta</taxon>
        <taxon>Pterygota</taxon>
        <taxon>Neoptera</taxon>
        <taxon>Endopterygota</taxon>
        <taxon>Hymenoptera</taxon>
        <taxon>Apocrita</taxon>
        <taxon>Aculeata</taxon>
        <taxon>Apoidea</taxon>
        <taxon>Anthophila</taxon>
        <taxon>Apidae</taxon>
        <taxon>Ceratina</taxon>
        <taxon>Zadontomerus</taxon>
    </lineage>
</organism>
<keyword evidence="2" id="KW-0677">Repeat</keyword>
<feature type="domain" description="CHORD" evidence="6">
    <location>
        <begin position="319"/>
        <end position="378"/>
    </location>
</feature>
<evidence type="ECO:0000256" key="2">
    <source>
        <dbReference type="ARBA" id="ARBA00022737"/>
    </source>
</evidence>
<evidence type="ECO:0000259" key="6">
    <source>
        <dbReference type="PROSITE" id="PS51401"/>
    </source>
</evidence>
<dbReference type="Pfam" id="PF04968">
    <property type="entry name" value="CHORD"/>
    <property type="match status" value="2"/>
</dbReference>
<dbReference type="InterPro" id="IPR007051">
    <property type="entry name" value="CHORD_dom"/>
</dbReference>
<feature type="region of interest" description="Disordered" evidence="4">
    <location>
        <begin position="22"/>
        <end position="42"/>
    </location>
</feature>
<feature type="compositionally biased region" description="Basic and acidic residues" evidence="4">
    <location>
        <begin position="22"/>
        <end position="34"/>
    </location>
</feature>
<evidence type="ECO:0000256" key="4">
    <source>
        <dbReference type="SAM" id="MobiDB-lite"/>
    </source>
</evidence>
<dbReference type="InterPro" id="IPR039790">
    <property type="entry name" value="CHRD1"/>
</dbReference>
<protein>
    <submittedName>
        <fullName evidence="8">Cysteine and histidine-rich domain-containing protein isoform X1</fullName>
    </submittedName>
</protein>
<dbReference type="GO" id="GO:0046872">
    <property type="term" value="F:metal ion binding"/>
    <property type="evidence" value="ECO:0007669"/>
    <property type="project" value="UniProtKB-KW"/>
</dbReference>
<dbReference type="PANTHER" id="PTHR46983:SF3">
    <property type="entry name" value="CHPADIPLOID STATE MAINTENANCE PROTEIN CHPA"/>
    <property type="match status" value="1"/>
</dbReference>
<evidence type="ECO:0000313" key="8">
    <source>
        <dbReference type="RefSeq" id="XP_026668312.1"/>
    </source>
</evidence>
<name>A0AAJ7S0C9_9HYME</name>
<feature type="domain" description="CS" evidence="5">
    <location>
        <begin position="388"/>
        <end position="478"/>
    </location>
</feature>